<dbReference type="AlphaFoldDB" id="A0A2N8KSG0"/>
<evidence type="ECO:0008006" key="4">
    <source>
        <dbReference type="Google" id="ProtNLM"/>
    </source>
</evidence>
<keyword evidence="3" id="KW-1185">Reference proteome</keyword>
<dbReference type="OrthoDB" id="6658595at2"/>
<organism evidence="2 3">
    <name type="scientific">Kinneretia aquatilis</name>
    <dbReference type="NCBI Taxonomy" id="2070761"/>
    <lineage>
        <taxon>Bacteria</taxon>
        <taxon>Pseudomonadati</taxon>
        <taxon>Pseudomonadota</taxon>
        <taxon>Betaproteobacteria</taxon>
        <taxon>Burkholderiales</taxon>
        <taxon>Sphaerotilaceae</taxon>
        <taxon>Roseateles</taxon>
    </lineage>
</organism>
<protein>
    <recommendedName>
        <fullName evidence="4">Peptidoglycan-binding protein</fullName>
    </recommendedName>
</protein>
<name>A0A2N8KSG0_9BURK</name>
<evidence type="ECO:0000256" key="1">
    <source>
        <dbReference type="SAM" id="MobiDB-lite"/>
    </source>
</evidence>
<evidence type="ECO:0000313" key="2">
    <source>
        <dbReference type="EMBL" id="PND36391.1"/>
    </source>
</evidence>
<reference evidence="2 3" key="1">
    <citation type="submission" date="2018-01" db="EMBL/GenBank/DDBJ databases">
        <title>Draft genome sequence of Paucibacter aquatile CR182 isolated from freshwater of the Nakdong River.</title>
        <authorList>
            <person name="Choi A."/>
            <person name="Chung E.J."/>
        </authorList>
    </citation>
    <scope>NUCLEOTIDE SEQUENCE [LARGE SCALE GENOMIC DNA]</scope>
    <source>
        <strain evidence="2 3">CR182</strain>
    </source>
</reference>
<dbReference type="InterPro" id="IPR005534">
    <property type="entry name" value="Curli_assmbl/transp-comp_CsgG"/>
</dbReference>
<comment type="caution">
    <text evidence="2">The sequence shown here is derived from an EMBL/GenBank/DDBJ whole genome shotgun (WGS) entry which is preliminary data.</text>
</comment>
<gene>
    <name evidence="2" type="ORF">C1O66_22105</name>
</gene>
<dbReference type="EMBL" id="POSP01000004">
    <property type="protein sequence ID" value="PND36391.1"/>
    <property type="molecule type" value="Genomic_DNA"/>
</dbReference>
<feature type="region of interest" description="Disordered" evidence="1">
    <location>
        <begin position="260"/>
        <end position="280"/>
    </location>
</feature>
<sequence length="463" mass="47387">MGEWAALGHNARLRVAMPEWECILMMKQKVFVQTGVVAAAVMMLAGGARAEEQGSNVEKCSKKLGVIAVAEPQTGWHHLSRYGLGSPEALLRMMIQQSGCFDVVERGVAMQNLQQERALGQSGDLRQESNVGKGQMQAADFVMTPNVQVAASDTGGIGGALMGRLGVLGAIAGGLKFKEASTSLLIADVRSSIQVAAAEGKATKTDFGIGGWAYGNGMLGALGGYTKTPEGKMVAASLLDNYNKIVQTIRDQPQLIRSNSASGDANAAASQKAEAPQKPGQTLCPKIANVKAYATASREGKVVATLTKNDELIASGELSNGFVFVDAANFSGWVQRTLVGACGMVSSAPQAQPLPVTQSVAGGIFGNFSGSFSGYEQGSFTVSILPGLNGSGTVTGSGVSNQSGAFSVSGAVLPNGRLTMVASGSAGSAHYQGGVDPINGTVSGTWSYGGGMKGGGSFSGQRS</sequence>
<dbReference type="GO" id="GO:0030288">
    <property type="term" value="C:outer membrane-bounded periplasmic space"/>
    <property type="evidence" value="ECO:0007669"/>
    <property type="project" value="InterPro"/>
</dbReference>
<evidence type="ECO:0000313" key="3">
    <source>
        <dbReference type="Proteomes" id="UP000235916"/>
    </source>
</evidence>
<proteinExistence type="predicted"/>
<feature type="compositionally biased region" description="Low complexity" evidence="1">
    <location>
        <begin position="260"/>
        <end position="270"/>
    </location>
</feature>
<dbReference type="Pfam" id="PF03783">
    <property type="entry name" value="CsgG"/>
    <property type="match status" value="1"/>
</dbReference>
<accession>A0A2N8KSG0</accession>
<dbReference type="Proteomes" id="UP000235916">
    <property type="component" value="Unassembled WGS sequence"/>
</dbReference>